<feature type="region of interest" description="Disordered" evidence="1">
    <location>
        <begin position="19"/>
        <end position="105"/>
    </location>
</feature>
<evidence type="ECO:0000256" key="1">
    <source>
        <dbReference type="SAM" id="MobiDB-lite"/>
    </source>
</evidence>
<keyword evidence="3" id="KW-1185">Reference proteome</keyword>
<evidence type="ECO:0000313" key="2">
    <source>
        <dbReference type="EMBL" id="GGX90135.1"/>
    </source>
</evidence>
<gene>
    <name evidence="2" type="ORF">GCM10010515_66670</name>
</gene>
<reference evidence="2" key="1">
    <citation type="journal article" date="2014" name="Int. J. Syst. Evol. Microbiol.">
        <title>Complete genome sequence of Corynebacterium casei LMG S-19264T (=DSM 44701T), isolated from a smear-ripened cheese.</title>
        <authorList>
            <consortium name="US DOE Joint Genome Institute (JGI-PGF)"/>
            <person name="Walter F."/>
            <person name="Albersmeier A."/>
            <person name="Kalinowski J."/>
            <person name="Ruckert C."/>
        </authorList>
    </citation>
    <scope>NUCLEOTIDE SEQUENCE</scope>
    <source>
        <strain evidence="2">JCM 4956</strain>
    </source>
</reference>
<dbReference type="RefSeq" id="WP_190039355.1">
    <property type="nucleotide sequence ID" value="NZ_BMWD01000032.1"/>
</dbReference>
<evidence type="ECO:0000313" key="3">
    <source>
        <dbReference type="Proteomes" id="UP000645555"/>
    </source>
</evidence>
<name>A0A918NRU8_9ACTN</name>
<feature type="compositionally biased region" description="Basic residues" evidence="1">
    <location>
        <begin position="77"/>
        <end position="89"/>
    </location>
</feature>
<feature type="compositionally biased region" description="Basic and acidic residues" evidence="1">
    <location>
        <begin position="476"/>
        <end position="490"/>
    </location>
</feature>
<accession>A0A918NRU8</accession>
<reference evidence="2" key="2">
    <citation type="submission" date="2020-09" db="EMBL/GenBank/DDBJ databases">
        <authorList>
            <person name="Sun Q."/>
            <person name="Ohkuma M."/>
        </authorList>
    </citation>
    <scope>NUCLEOTIDE SEQUENCE</scope>
    <source>
        <strain evidence="2">JCM 4956</strain>
    </source>
</reference>
<sequence length="528" mass="56615">MPRFSITVTAQGVAGRLATAVEPVPAQRLGDVGPMPDRGAEDFPAGDPAAGYAARDPRPLPTDSPGTGQAGAAPLRRAGRPHRRHRRPERRAPVTRCPGAGTALRVRFTDSRRAPAALATRRPHPVGPAYGRCPRPPLDGNPAVRTVHRGGGRDTAAAHRGTRAEYPFDGVDFDHAHTTAPVDRVGVHHRQRRQGDALRTPSRERFEVFAQYGRLFRFIAGRPVPERWRGLPYGRCLFVLGRRDRVPPSARPEFHRRAVRGPRADRPPGHRLGARVPRAAARLVACGPYLLRRLHRVAAACRTALRRRLRTRRRLLRSAVLAVHRLVVPGLPLGPGPAVHAALPHDGLLCGPAPVPGGAQELSPRTRGVRVAGGEYAGTPPPGVEHVLPGSRAPKRVAARATYPVNGVNRAHEPVERKGSVHIHTHQGTPPRSMGAAPLAPPGARGGAGVPRAPQVTRDEDAPARLFAPAAWCDEEPARPRAVSRERFGGYDDGPAAERAVRQPVPGGDTAPPTVPAPGARHDLPARS</sequence>
<feature type="region of interest" description="Disordered" evidence="1">
    <location>
        <begin position="475"/>
        <end position="528"/>
    </location>
</feature>
<feature type="region of interest" description="Disordered" evidence="1">
    <location>
        <begin position="419"/>
        <end position="456"/>
    </location>
</feature>
<dbReference type="AlphaFoldDB" id="A0A918NRU8"/>
<comment type="caution">
    <text evidence="2">The sequence shown here is derived from an EMBL/GenBank/DDBJ whole genome shotgun (WGS) entry which is preliminary data.</text>
</comment>
<proteinExistence type="predicted"/>
<dbReference type="EMBL" id="BMWD01000032">
    <property type="protein sequence ID" value="GGX90135.1"/>
    <property type="molecule type" value="Genomic_DNA"/>
</dbReference>
<organism evidence="2 3">
    <name type="scientific">Streptomyces fructofermentans</name>
    <dbReference type="NCBI Taxonomy" id="152141"/>
    <lineage>
        <taxon>Bacteria</taxon>
        <taxon>Bacillati</taxon>
        <taxon>Actinomycetota</taxon>
        <taxon>Actinomycetes</taxon>
        <taxon>Kitasatosporales</taxon>
        <taxon>Streptomycetaceae</taxon>
        <taxon>Streptomyces</taxon>
    </lineage>
</organism>
<feature type="region of interest" description="Disordered" evidence="1">
    <location>
        <begin position="119"/>
        <end position="158"/>
    </location>
</feature>
<protein>
    <submittedName>
        <fullName evidence="2">Uncharacterized protein</fullName>
    </submittedName>
</protein>
<dbReference type="Proteomes" id="UP000645555">
    <property type="component" value="Unassembled WGS sequence"/>
</dbReference>